<evidence type="ECO:0000259" key="2">
    <source>
        <dbReference type="PROSITE" id="PS51281"/>
    </source>
</evidence>
<keyword evidence="4" id="KW-1185">Reference proteome</keyword>
<dbReference type="InterPro" id="IPR005637">
    <property type="entry name" value="TAP_C_dom"/>
</dbReference>
<dbReference type="SMART" id="SM00804">
    <property type="entry name" value="TAP_C"/>
    <property type="match status" value="1"/>
</dbReference>
<accession>A0A9P4WQJ8</accession>
<dbReference type="Gene3D" id="3.80.10.10">
    <property type="entry name" value="Ribonuclease Inhibitor"/>
    <property type="match status" value="1"/>
</dbReference>
<dbReference type="SUPFAM" id="SSF52058">
    <property type="entry name" value="L domain-like"/>
    <property type="match status" value="1"/>
</dbReference>
<feature type="region of interest" description="Disordered" evidence="1">
    <location>
        <begin position="168"/>
        <end position="195"/>
    </location>
</feature>
<dbReference type="InterPro" id="IPR009060">
    <property type="entry name" value="UBA-like_sf"/>
</dbReference>
<dbReference type="OrthoDB" id="25872at2759"/>
<evidence type="ECO:0000313" key="3">
    <source>
        <dbReference type="EMBL" id="KAF3038506.1"/>
    </source>
</evidence>
<dbReference type="PANTHER" id="PTHR10662:SF22">
    <property type="entry name" value="NUCLEAR RNA EXPORT FACTOR 1"/>
    <property type="match status" value="1"/>
</dbReference>
<name>A0A9P4WQJ8_9PLEO</name>
<dbReference type="CDD" id="cd14342">
    <property type="entry name" value="UBA_TAP-C"/>
    <property type="match status" value="1"/>
</dbReference>
<dbReference type="InterPro" id="IPR030217">
    <property type="entry name" value="NXF_fam"/>
</dbReference>
<dbReference type="PANTHER" id="PTHR10662">
    <property type="entry name" value="NUCLEAR RNA EXPORT FACTOR"/>
    <property type="match status" value="1"/>
</dbReference>
<evidence type="ECO:0000313" key="4">
    <source>
        <dbReference type="Proteomes" id="UP000758155"/>
    </source>
</evidence>
<dbReference type="SUPFAM" id="SSF46934">
    <property type="entry name" value="UBA-like"/>
    <property type="match status" value="1"/>
</dbReference>
<comment type="caution">
    <text evidence="3">The sequence shown here is derived from an EMBL/GenBank/DDBJ whole genome shotgun (WGS) entry which is preliminary data.</text>
</comment>
<reference evidence="3" key="1">
    <citation type="submission" date="2019-04" db="EMBL/GenBank/DDBJ databases">
        <title>Sequencing of skin fungus with MAO and IRED activity.</title>
        <authorList>
            <person name="Marsaioli A.J."/>
            <person name="Bonatto J.M.C."/>
            <person name="Reis Junior O."/>
        </authorList>
    </citation>
    <scope>NUCLEOTIDE SEQUENCE</scope>
    <source>
        <strain evidence="3">28M1</strain>
    </source>
</reference>
<feature type="domain" description="TAP-C" evidence="2">
    <location>
        <begin position="197"/>
        <end position="248"/>
    </location>
</feature>
<dbReference type="GO" id="GO:0003723">
    <property type="term" value="F:RNA binding"/>
    <property type="evidence" value="ECO:0007669"/>
    <property type="project" value="TreeGrafter"/>
</dbReference>
<dbReference type="EMBL" id="SWKV01000036">
    <property type="protein sequence ID" value="KAF3038506.1"/>
    <property type="molecule type" value="Genomic_DNA"/>
</dbReference>
<dbReference type="Pfam" id="PF03943">
    <property type="entry name" value="TAP_C"/>
    <property type="match status" value="1"/>
</dbReference>
<dbReference type="AlphaFoldDB" id="A0A9P4WQJ8"/>
<dbReference type="Gene3D" id="1.10.8.10">
    <property type="entry name" value="DNA helicase RuvA subunit, C-terminal domain"/>
    <property type="match status" value="1"/>
</dbReference>
<sequence>MEPEEKNSTIELLKGFLQRRYDPTTKLLNFSTIVTDEEVAKSGMFRQESTQKKFFPALMVVCDDMLETREAKEAAIESVTLCGNNITNLNVVFDLCKTLNHIKNLDLSGNAFHSVNALKPWKGRFRKLEHLIIDPFSNIGWEEELTSWFPKLKILNGVQVRADKPAAGDAGMVTDAPMAAEPPPTTSTPTPNPTLNQQQEEMIVYVQTATNLKREYAIQCLEAGGWDLNRAGELFTQSQPSLPADAYN</sequence>
<evidence type="ECO:0000256" key="1">
    <source>
        <dbReference type="SAM" id="MobiDB-lite"/>
    </source>
</evidence>
<organism evidence="3 4">
    <name type="scientific">Didymella heteroderae</name>
    <dbReference type="NCBI Taxonomy" id="1769908"/>
    <lineage>
        <taxon>Eukaryota</taxon>
        <taxon>Fungi</taxon>
        <taxon>Dikarya</taxon>
        <taxon>Ascomycota</taxon>
        <taxon>Pezizomycotina</taxon>
        <taxon>Dothideomycetes</taxon>
        <taxon>Pleosporomycetidae</taxon>
        <taxon>Pleosporales</taxon>
        <taxon>Pleosporineae</taxon>
        <taxon>Didymellaceae</taxon>
        <taxon>Didymella</taxon>
    </lineage>
</organism>
<proteinExistence type="predicted"/>
<feature type="compositionally biased region" description="Pro residues" evidence="1">
    <location>
        <begin position="180"/>
        <end position="192"/>
    </location>
</feature>
<gene>
    <name evidence="3" type="primary">MEX67</name>
    <name evidence="3" type="ORF">E8E12_006546</name>
</gene>
<dbReference type="PROSITE" id="PS51281">
    <property type="entry name" value="TAP_C"/>
    <property type="match status" value="1"/>
</dbReference>
<dbReference type="InterPro" id="IPR032675">
    <property type="entry name" value="LRR_dom_sf"/>
</dbReference>
<dbReference type="GO" id="GO:0016973">
    <property type="term" value="P:poly(A)+ mRNA export from nucleus"/>
    <property type="evidence" value="ECO:0007669"/>
    <property type="project" value="TreeGrafter"/>
</dbReference>
<dbReference type="GO" id="GO:0005634">
    <property type="term" value="C:nucleus"/>
    <property type="evidence" value="ECO:0007669"/>
    <property type="project" value="InterPro"/>
</dbReference>
<protein>
    <submittedName>
        <fullName evidence="3">Nuclear mRNA export, poly(A)+RNA binding protein</fullName>
    </submittedName>
</protein>
<dbReference type="Proteomes" id="UP000758155">
    <property type="component" value="Unassembled WGS sequence"/>
</dbReference>